<protein>
    <submittedName>
        <fullName evidence="2">Uncharacterized protein</fullName>
    </submittedName>
</protein>
<organism evidence="2">
    <name type="scientific">Anguilla anguilla</name>
    <name type="common">European freshwater eel</name>
    <name type="synonym">Muraena anguilla</name>
    <dbReference type="NCBI Taxonomy" id="7936"/>
    <lineage>
        <taxon>Eukaryota</taxon>
        <taxon>Metazoa</taxon>
        <taxon>Chordata</taxon>
        <taxon>Craniata</taxon>
        <taxon>Vertebrata</taxon>
        <taxon>Euteleostomi</taxon>
        <taxon>Actinopterygii</taxon>
        <taxon>Neopterygii</taxon>
        <taxon>Teleostei</taxon>
        <taxon>Anguilliformes</taxon>
        <taxon>Anguillidae</taxon>
        <taxon>Anguilla</taxon>
    </lineage>
</organism>
<evidence type="ECO:0000256" key="1">
    <source>
        <dbReference type="SAM" id="Phobius"/>
    </source>
</evidence>
<evidence type="ECO:0000313" key="2">
    <source>
        <dbReference type="EMBL" id="JAH01212.1"/>
    </source>
</evidence>
<keyword evidence="1" id="KW-0472">Membrane</keyword>
<keyword evidence="1" id="KW-0812">Transmembrane</keyword>
<reference evidence="2" key="1">
    <citation type="submission" date="2014-11" db="EMBL/GenBank/DDBJ databases">
        <authorList>
            <person name="Amaro Gonzalez C."/>
        </authorList>
    </citation>
    <scope>NUCLEOTIDE SEQUENCE</scope>
</reference>
<proteinExistence type="predicted"/>
<dbReference type="EMBL" id="GBXM01107365">
    <property type="protein sequence ID" value="JAH01212.1"/>
    <property type="molecule type" value="Transcribed_RNA"/>
</dbReference>
<name>A0A0E9PAA6_ANGAN</name>
<sequence length="71" mass="8013">MAVSSVSVSVCMRTQACVCVCVRMCVLTDWVFIVEMEMATNLDIATLSGFCLLLYQSVIFFWTRVAIMYIV</sequence>
<feature type="transmembrane region" description="Helical" evidence="1">
    <location>
        <begin position="44"/>
        <end position="67"/>
    </location>
</feature>
<keyword evidence="1" id="KW-1133">Transmembrane helix</keyword>
<dbReference type="AlphaFoldDB" id="A0A0E9PAA6"/>
<accession>A0A0E9PAA6</accession>
<reference evidence="2" key="2">
    <citation type="journal article" date="2015" name="Fish Shellfish Immunol.">
        <title>Early steps in the European eel (Anguilla anguilla)-Vibrio vulnificus interaction in the gills: Role of the RtxA13 toxin.</title>
        <authorList>
            <person name="Callol A."/>
            <person name="Pajuelo D."/>
            <person name="Ebbesson L."/>
            <person name="Teles M."/>
            <person name="MacKenzie S."/>
            <person name="Amaro C."/>
        </authorList>
    </citation>
    <scope>NUCLEOTIDE SEQUENCE</scope>
</reference>